<protein>
    <submittedName>
        <fullName evidence="3">Protein lsb5</fullName>
    </submittedName>
</protein>
<evidence type="ECO:0000256" key="1">
    <source>
        <dbReference type="SAM" id="MobiDB-lite"/>
    </source>
</evidence>
<dbReference type="AlphaFoldDB" id="A0A2T0FJI2"/>
<dbReference type="InterPro" id="IPR045007">
    <property type="entry name" value="LSB5"/>
</dbReference>
<dbReference type="InterPro" id="IPR002014">
    <property type="entry name" value="VHS_dom"/>
</dbReference>
<dbReference type="SUPFAM" id="SSF89009">
    <property type="entry name" value="GAT-like domain"/>
    <property type="match status" value="1"/>
</dbReference>
<dbReference type="GO" id="GO:0043130">
    <property type="term" value="F:ubiquitin binding"/>
    <property type="evidence" value="ECO:0007669"/>
    <property type="project" value="InterPro"/>
</dbReference>
<keyword evidence="4" id="KW-1185">Reference proteome</keyword>
<feature type="compositionally biased region" description="Basic and acidic residues" evidence="1">
    <location>
        <begin position="156"/>
        <end position="171"/>
    </location>
</feature>
<accession>A0A2T0FJI2</accession>
<dbReference type="Pfam" id="PF00790">
    <property type="entry name" value="VHS"/>
    <property type="match status" value="1"/>
</dbReference>
<dbReference type="STRING" id="45607.A0A2T0FJI2"/>
<dbReference type="GO" id="GO:0035091">
    <property type="term" value="F:phosphatidylinositol binding"/>
    <property type="evidence" value="ECO:0007669"/>
    <property type="project" value="InterPro"/>
</dbReference>
<dbReference type="OrthoDB" id="10068368at2759"/>
<dbReference type="PANTHER" id="PTHR47789">
    <property type="entry name" value="LAS SEVENTEEN-BINDING PROTEIN 5"/>
    <property type="match status" value="1"/>
</dbReference>
<feature type="domain" description="VHS" evidence="2">
    <location>
        <begin position="20"/>
        <end position="130"/>
    </location>
</feature>
<dbReference type="PANTHER" id="PTHR47789:SF1">
    <property type="entry name" value="LAS SEVENTEEN-BINDING PROTEIN 5"/>
    <property type="match status" value="1"/>
</dbReference>
<evidence type="ECO:0000313" key="4">
    <source>
        <dbReference type="Proteomes" id="UP000238350"/>
    </source>
</evidence>
<comment type="caution">
    <text evidence="3">The sequence shown here is derived from an EMBL/GenBank/DDBJ whole genome shotgun (WGS) entry which is preliminary data.</text>
</comment>
<evidence type="ECO:0000313" key="3">
    <source>
        <dbReference type="EMBL" id="PRT55135.1"/>
    </source>
</evidence>
<sequence>MGLFKNDKPYTAVSSKIDHMTTNPGEATDPAALLELIELIQINTSSGTAEAGRSLRKHIKHGDSTEQMRAIVIAEAIVDNGGRKMVPMVRDTGLGEQMLMTARSGGSKPRKYATRVVNSWAANFPEFSHYGVKGERSSRHAGDSSKGRSRSQDPGYEGRRYREHDDRDHTRGRSVPRTRREPSRSPSRSPSPLNLRGQSLESTIALGHSTATHLVNSMITHDDQPTLSRETTGYYEQAKQIRRRVLRMITDDTPEVHRYLEQLLQVNEDLLEAIVGYEEEEKTQVRPVRRAPVPSLPRRSVSPPSKAYSPPRARAASPSGSDGPFNGEEEGDDEDPFADSHEATGSLKHTPVW</sequence>
<gene>
    <name evidence="3" type="ORF">B9G98_02755</name>
</gene>
<feature type="region of interest" description="Disordered" evidence="1">
    <location>
        <begin position="133"/>
        <end position="196"/>
    </location>
</feature>
<dbReference type="GO" id="GO:0051666">
    <property type="term" value="P:actin cortical patch localization"/>
    <property type="evidence" value="ECO:0007669"/>
    <property type="project" value="TreeGrafter"/>
</dbReference>
<reference evidence="3 4" key="1">
    <citation type="submission" date="2017-04" db="EMBL/GenBank/DDBJ databases">
        <title>Genome sequencing of [Candida] sorbophila.</title>
        <authorList>
            <person name="Ahn J.O."/>
        </authorList>
    </citation>
    <scope>NUCLEOTIDE SEQUENCE [LARGE SCALE GENOMIC DNA]</scope>
    <source>
        <strain evidence="3 4">DS02</strain>
    </source>
</reference>
<organism evidence="3 4">
    <name type="scientific">Wickerhamiella sorbophila</name>
    <dbReference type="NCBI Taxonomy" id="45607"/>
    <lineage>
        <taxon>Eukaryota</taxon>
        <taxon>Fungi</taxon>
        <taxon>Dikarya</taxon>
        <taxon>Ascomycota</taxon>
        <taxon>Saccharomycotina</taxon>
        <taxon>Dipodascomycetes</taxon>
        <taxon>Dipodascales</taxon>
        <taxon>Trichomonascaceae</taxon>
        <taxon>Wickerhamiella</taxon>
    </lineage>
</organism>
<dbReference type="Proteomes" id="UP000238350">
    <property type="component" value="Unassembled WGS sequence"/>
</dbReference>
<dbReference type="GO" id="GO:0007015">
    <property type="term" value="P:actin filament organization"/>
    <property type="evidence" value="ECO:0007669"/>
    <property type="project" value="InterPro"/>
</dbReference>
<proteinExistence type="predicted"/>
<dbReference type="PROSITE" id="PS50179">
    <property type="entry name" value="VHS"/>
    <property type="match status" value="1"/>
</dbReference>
<feature type="compositionally biased region" description="Low complexity" evidence="1">
    <location>
        <begin position="290"/>
        <end position="324"/>
    </location>
</feature>
<feature type="compositionally biased region" description="Basic and acidic residues" evidence="1">
    <location>
        <begin position="133"/>
        <end position="146"/>
    </location>
</feature>
<dbReference type="Gene3D" id="1.25.40.90">
    <property type="match status" value="1"/>
</dbReference>
<dbReference type="GeneID" id="36516503"/>
<dbReference type="SUPFAM" id="SSF48464">
    <property type="entry name" value="ENTH/VHS domain"/>
    <property type="match status" value="1"/>
</dbReference>
<dbReference type="InterPro" id="IPR008942">
    <property type="entry name" value="ENTH_VHS"/>
</dbReference>
<feature type="region of interest" description="Disordered" evidence="1">
    <location>
        <begin position="280"/>
        <end position="353"/>
    </location>
</feature>
<dbReference type="EMBL" id="NDIQ01000021">
    <property type="protein sequence ID" value="PRT55135.1"/>
    <property type="molecule type" value="Genomic_DNA"/>
</dbReference>
<dbReference type="GO" id="GO:0006897">
    <property type="term" value="P:endocytosis"/>
    <property type="evidence" value="ECO:0007669"/>
    <property type="project" value="InterPro"/>
</dbReference>
<evidence type="ECO:0000259" key="2">
    <source>
        <dbReference type="PROSITE" id="PS50179"/>
    </source>
</evidence>
<name>A0A2T0FJI2_9ASCO</name>
<feature type="compositionally biased region" description="Acidic residues" evidence="1">
    <location>
        <begin position="327"/>
        <end position="337"/>
    </location>
</feature>
<dbReference type="GO" id="GO:0007034">
    <property type="term" value="P:vacuolar transport"/>
    <property type="evidence" value="ECO:0007669"/>
    <property type="project" value="UniProtKB-ARBA"/>
</dbReference>
<dbReference type="GO" id="GO:0030479">
    <property type="term" value="C:actin cortical patch"/>
    <property type="evidence" value="ECO:0007669"/>
    <property type="project" value="TreeGrafter"/>
</dbReference>
<dbReference type="RefSeq" id="XP_024665080.1">
    <property type="nucleotide sequence ID" value="XM_024809312.1"/>
</dbReference>